<organism evidence="4 5">
    <name type="scientific">Strongylocentrotus purpuratus</name>
    <name type="common">Purple sea urchin</name>
    <dbReference type="NCBI Taxonomy" id="7668"/>
    <lineage>
        <taxon>Eukaryota</taxon>
        <taxon>Metazoa</taxon>
        <taxon>Echinodermata</taxon>
        <taxon>Eleutherozoa</taxon>
        <taxon>Echinozoa</taxon>
        <taxon>Echinoidea</taxon>
        <taxon>Euechinoidea</taxon>
        <taxon>Echinacea</taxon>
        <taxon>Camarodonta</taxon>
        <taxon>Echinidea</taxon>
        <taxon>Strongylocentrotidae</taxon>
        <taxon>Strongylocentrotus</taxon>
    </lineage>
</organism>
<dbReference type="InterPro" id="IPR033194">
    <property type="entry name" value="MFAP1"/>
</dbReference>
<evidence type="ECO:0000313" key="5">
    <source>
        <dbReference type="Proteomes" id="UP000007110"/>
    </source>
</evidence>
<evidence type="ECO:0000259" key="3">
    <source>
        <dbReference type="Pfam" id="PF06991"/>
    </source>
</evidence>
<dbReference type="Pfam" id="PF06991">
    <property type="entry name" value="MFAP1"/>
    <property type="match status" value="1"/>
</dbReference>
<protein>
    <recommendedName>
        <fullName evidence="3">Micro-fibrillar-associated protein 1 C-terminal domain-containing protein</fullName>
    </recommendedName>
</protein>
<feature type="region of interest" description="Disordered" evidence="2">
    <location>
        <begin position="353"/>
        <end position="395"/>
    </location>
</feature>
<dbReference type="GO" id="GO:0005684">
    <property type="term" value="C:U2-type spliceosomal complex"/>
    <property type="evidence" value="ECO:0000318"/>
    <property type="project" value="GO_Central"/>
</dbReference>
<proteinExistence type="inferred from homology"/>
<dbReference type="OMA" id="EARFANC"/>
<dbReference type="EnsemblMetazoa" id="XM_030993069">
    <property type="protein sequence ID" value="XP_030848929"/>
    <property type="gene ID" value="LOC583272"/>
</dbReference>
<dbReference type="RefSeq" id="XP_030848929.1">
    <property type="nucleotide sequence ID" value="XM_030993069.1"/>
</dbReference>
<dbReference type="InterPro" id="IPR009730">
    <property type="entry name" value="MFAP1_C"/>
</dbReference>
<feature type="compositionally biased region" description="Basic and acidic residues" evidence="2">
    <location>
        <begin position="353"/>
        <end position="384"/>
    </location>
</feature>
<dbReference type="Proteomes" id="UP000007110">
    <property type="component" value="Unassembled WGS sequence"/>
</dbReference>
<name>A0A7M7PAS5_STRPU</name>
<reference evidence="4" key="2">
    <citation type="submission" date="2021-01" db="UniProtKB">
        <authorList>
            <consortium name="EnsemblMetazoa"/>
        </authorList>
    </citation>
    <scope>IDENTIFICATION</scope>
</reference>
<dbReference type="PANTHER" id="PTHR15327">
    <property type="entry name" value="MICROFIBRIL-ASSOCIATED PROTEIN"/>
    <property type="match status" value="1"/>
</dbReference>
<feature type="compositionally biased region" description="Acidic residues" evidence="2">
    <location>
        <begin position="150"/>
        <end position="162"/>
    </location>
</feature>
<feature type="compositionally biased region" description="Basic and acidic residues" evidence="2">
    <location>
        <begin position="303"/>
        <end position="313"/>
    </location>
</feature>
<feature type="compositionally biased region" description="Acidic residues" evidence="2">
    <location>
        <begin position="236"/>
        <end position="255"/>
    </location>
</feature>
<dbReference type="AlphaFoldDB" id="A0A7M7PAS5"/>
<feature type="compositionally biased region" description="Acidic residues" evidence="2">
    <location>
        <begin position="114"/>
        <end position="129"/>
    </location>
</feature>
<dbReference type="KEGG" id="spu:583272"/>
<dbReference type="InParanoid" id="A0A7M7PAS5"/>
<feature type="compositionally biased region" description="Basic and acidic residues" evidence="2">
    <location>
        <begin position="163"/>
        <end position="187"/>
    </location>
</feature>
<feature type="region of interest" description="Disordered" evidence="2">
    <location>
        <begin position="303"/>
        <end position="332"/>
    </location>
</feature>
<feature type="compositionally biased region" description="Acidic residues" evidence="2">
    <location>
        <begin position="188"/>
        <end position="201"/>
    </location>
</feature>
<evidence type="ECO:0000256" key="2">
    <source>
        <dbReference type="SAM" id="MobiDB-lite"/>
    </source>
</evidence>
<feature type="region of interest" description="Disordered" evidence="2">
    <location>
        <begin position="42"/>
        <end position="260"/>
    </location>
</feature>
<accession>A0A7M7PAS5</accession>
<evidence type="ECO:0000313" key="4">
    <source>
        <dbReference type="EnsemblMetazoa" id="XP_030848929"/>
    </source>
</evidence>
<dbReference type="OrthoDB" id="1111734at2759"/>
<dbReference type="GeneID" id="583272"/>
<dbReference type="GO" id="GO:0000398">
    <property type="term" value="P:mRNA splicing, via spliceosome"/>
    <property type="evidence" value="ECO:0000318"/>
    <property type="project" value="GO_Central"/>
</dbReference>
<comment type="similarity">
    <text evidence="1">Belongs to the MFAP1 family.</text>
</comment>
<feature type="region of interest" description="Disordered" evidence="2">
    <location>
        <begin position="1"/>
        <end position="20"/>
    </location>
</feature>
<evidence type="ECO:0000256" key="1">
    <source>
        <dbReference type="ARBA" id="ARBA00008155"/>
    </source>
</evidence>
<feature type="domain" description="Micro-fibrillar-associated protein 1 C-terminal" evidence="3">
    <location>
        <begin position="251"/>
        <end position="462"/>
    </location>
</feature>
<reference evidence="5" key="1">
    <citation type="submission" date="2015-02" db="EMBL/GenBank/DDBJ databases">
        <title>Genome sequencing for Strongylocentrotus purpuratus.</title>
        <authorList>
            <person name="Murali S."/>
            <person name="Liu Y."/>
            <person name="Vee V."/>
            <person name="English A."/>
            <person name="Wang M."/>
            <person name="Skinner E."/>
            <person name="Han Y."/>
            <person name="Muzny D.M."/>
            <person name="Worley K.C."/>
            <person name="Gibbs R.A."/>
        </authorList>
    </citation>
    <scope>NUCLEOTIDE SEQUENCE</scope>
</reference>
<keyword evidence="5" id="KW-1185">Reference proteome</keyword>
<feature type="compositionally biased region" description="Basic and acidic residues" evidence="2">
    <location>
        <begin position="130"/>
        <end position="149"/>
    </location>
</feature>
<feature type="region of interest" description="Disordered" evidence="2">
    <location>
        <begin position="477"/>
        <end position="505"/>
    </location>
</feature>
<feature type="compositionally biased region" description="Basic and acidic residues" evidence="2">
    <location>
        <begin position="490"/>
        <end position="505"/>
    </location>
</feature>
<sequence>MSGRGIKGAERVPIQSTAGAIPVKNDKGEISMQKVKVKRYVPGKRPDFAPQFSSDEDEEAEGPFVGRRKQHYPTSRLDAEDARIRRLRVRHEDDSDDEEAERIARHRHIHGPEILDEGDDDEEDHEEEDYLAHRSRDFGSRVRDRHREESSEEEEAAEEKEDEGYSRSFREVDRRDQAPSKTYRMEVEESSSDEEELDEEEIERRRAAMRARARQRVQEDIEVMGIEDDNKKEKVDSDEEESSEYEEYTDSEEEDGPRLKPVFVAKKDRVTIQEKEIAAMKEQELEEEAKLKAEARKRETIRMVENDANKVQEPEEDVGTNEPNLLTVNTDDENDEVEYEAWKVRELRRIKRDRDEREQIEKERQETERLRNMTEEERREELRQNPKQITNKQNKGRYKFLQKYYHRGAFYLDDEKEVLKRDVSGATLEDHFDKTVLPKVMQVKNFGRSGRTKYTHLVDQDTTTMESPWANETALSRKFQSSGAGGLKQSFEKPSGRKSRKGDAQ</sequence>